<sequence>MLSLDLPEPDSTDIAHLRRRSASAPRLETFTLALKTITPILGGGPVARSPELPSVDIIRVPTLRGHLRFWWRALYGHAYVARKAEGARDLARRERELWGGMGRPGSAPDCGAVRACRSQVELRVTEVQPAGADTGKIDLGAPAAYALWPARNGKDEADVPRWKPGFRFKLEVTAPEGDAMTQVRNAVRAWILFGGYGSRPRRGCGSICLEPSTPDIAEWLPASVDRASLSRLFGDVPLFSPALAEHPCDMPLLRGAQLFTGGASTRQRDGEKAWLAALGWLREFRQGTQPVSSGDAELLGVARSPGEGKRAGRSNWPEADKLRRFARASRQSQSAGNAYPQVHAPRSQHSATPAWPRAGFGLPIVFHFQQKRREGGEYRPREPDDVQLQWQRQVGGKWEQMDRLASPLIVKALPLADGRFVPIALWLERGTPTGGQVVMTQFKDADPRTRVPFARAFRAQDDQPLFKSLQRADNLRDAFFLWLKDARKAQGA</sequence>
<proteinExistence type="predicted"/>
<dbReference type="HOGENOM" id="CLU_043263_0_0_7"/>
<dbReference type="AlphaFoldDB" id="F8CKZ7"/>
<reference evidence="4 5" key="1">
    <citation type="journal article" date="2011" name="J. Bacteriol.">
        <title>Genome sequence of the halotolerant marine bacterium Myxococcus fulvus HW-1.</title>
        <authorList>
            <person name="Li Z.F."/>
            <person name="Li X."/>
            <person name="Liu H."/>
            <person name="Liu X."/>
            <person name="Han K."/>
            <person name="Wu Z.H."/>
            <person name="Hu W."/>
            <person name="Li F.F."/>
            <person name="Li Y.Z."/>
        </authorList>
    </citation>
    <scope>NUCLEOTIDE SEQUENCE [LARGE SCALE GENOMIC DNA]</scope>
    <source>
        <strain evidence="5">ATCC BAA-855 / HW-1</strain>
    </source>
</reference>
<dbReference type="EMBL" id="CP002830">
    <property type="protein sequence ID" value="AEI63910.1"/>
    <property type="molecule type" value="Genomic_DNA"/>
</dbReference>
<dbReference type="GO" id="GO:0051607">
    <property type="term" value="P:defense response to virus"/>
    <property type="evidence" value="ECO:0007669"/>
    <property type="project" value="UniProtKB-KW"/>
</dbReference>
<accession>F8CKZ7</accession>
<evidence type="ECO:0000256" key="2">
    <source>
        <dbReference type="SAM" id="MobiDB-lite"/>
    </source>
</evidence>
<organism evidence="4 5">
    <name type="scientific">Myxococcus fulvus (strain ATCC BAA-855 / HW-1)</name>
    <dbReference type="NCBI Taxonomy" id="483219"/>
    <lineage>
        <taxon>Bacteria</taxon>
        <taxon>Pseudomonadati</taxon>
        <taxon>Myxococcota</taxon>
        <taxon>Myxococcia</taxon>
        <taxon>Myxococcales</taxon>
        <taxon>Cystobacterineae</taxon>
        <taxon>Myxococcaceae</taxon>
        <taxon>Myxococcus</taxon>
    </lineage>
</organism>
<dbReference type="STRING" id="483219.LILAB_09995"/>
<name>F8CKZ7_MYXFH</name>
<gene>
    <name evidence="4" type="ordered locus">LILAB_09995</name>
</gene>
<evidence type="ECO:0000313" key="5">
    <source>
        <dbReference type="Proteomes" id="UP000000488"/>
    </source>
</evidence>
<feature type="domain" description="CRISPR type III-associated protein" evidence="3">
    <location>
        <begin position="34"/>
        <end position="207"/>
    </location>
</feature>
<protein>
    <submittedName>
        <fullName evidence="4">CRISPR-associated RAMP Cmr1 family protein</fullName>
    </submittedName>
</protein>
<dbReference type="Proteomes" id="UP000000488">
    <property type="component" value="Chromosome"/>
</dbReference>
<evidence type="ECO:0000256" key="1">
    <source>
        <dbReference type="ARBA" id="ARBA00023118"/>
    </source>
</evidence>
<evidence type="ECO:0000259" key="3">
    <source>
        <dbReference type="Pfam" id="PF03787"/>
    </source>
</evidence>
<dbReference type="eggNOG" id="COG1367">
    <property type="taxonomic scope" value="Bacteria"/>
</dbReference>
<keyword evidence="1" id="KW-0051">Antiviral defense</keyword>
<dbReference type="KEGG" id="mfu:LILAB_09995"/>
<dbReference type="Pfam" id="PF03787">
    <property type="entry name" value="RAMPs"/>
    <property type="match status" value="1"/>
</dbReference>
<evidence type="ECO:0000313" key="4">
    <source>
        <dbReference type="EMBL" id="AEI63910.1"/>
    </source>
</evidence>
<feature type="region of interest" description="Disordered" evidence="2">
    <location>
        <begin position="325"/>
        <end position="354"/>
    </location>
</feature>
<dbReference type="InterPro" id="IPR005537">
    <property type="entry name" value="RAMP_III_fam"/>
</dbReference>